<sequence length="56" mass="6562">MMTSIAVIFVVIKQRNHEGPLWNRWKEGQTDVAIAVVSRKVFKVFSVEYHVTLRVF</sequence>
<protein>
    <submittedName>
        <fullName evidence="1">Uncharacterized protein</fullName>
    </submittedName>
</protein>
<organism evidence="1 2">
    <name type="scientific">Ceratopteris richardii</name>
    <name type="common">Triangle waterfern</name>
    <dbReference type="NCBI Taxonomy" id="49495"/>
    <lineage>
        <taxon>Eukaryota</taxon>
        <taxon>Viridiplantae</taxon>
        <taxon>Streptophyta</taxon>
        <taxon>Embryophyta</taxon>
        <taxon>Tracheophyta</taxon>
        <taxon>Polypodiopsida</taxon>
        <taxon>Polypodiidae</taxon>
        <taxon>Polypodiales</taxon>
        <taxon>Pteridineae</taxon>
        <taxon>Pteridaceae</taxon>
        <taxon>Parkerioideae</taxon>
        <taxon>Ceratopteris</taxon>
    </lineage>
</organism>
<accession>A0A8T2VEA9</accession>
<gene>
    <name evidence="1" type="ORF">KP509_02G001500</name>
</gene>
<proteinExistence type="predicted"/>
<dbReference type="Proteomes" id="UP000825935">
    <property type="component" value="Chromosome 2"/>
</dbReference>
<comment type="caution">
    <text evidence="1">The sequence shown here is derived from an EMBL/GenBank/DDBJ whole genome shotgun (WGS) entry which is preliminary data.</text>
</comment>
<evidence type="ECO:0000313" key="2">
    <source>
        <dbReference type="Proteomes" id="UP000825935"/>
    </source>
</evidence>
<dbReference type="EMBL" id="CM035407">
    <property type="protein sequence ID" value="KAH7442779.1"/>
    <property type="molecule type" value="Genomic_DNA"/>
</dbReference>
<name>A0A8T2VEA9_CERRI</name>
<dbReference type="AlphaFoldDB" id="A0A8T2VEA9"/>
<reference evidence="1" key="1">
    <citation type="submission" date="2021-08" db="EMBL/GenBank/DDBJ databases">
        <title>WGS assembly of Ceratopteris richardii.</title>
        <authorList>
            <person name="Marchant D.B."/>
            <person name="Chen G."/>
            <person name="Jenkins J."/>
            <person name="Shu S."/>
            <person name="Leebens-Mack J."/>
            <person name="Grimwood J."/>
            <person name="Schmutz J."/>
            <person name="Soltis P."/>
            <person name="Soltis D."/>
            <person name="Chen Z.-H."/>
        </authorList>
    </citation>
    <scope>NUCLEOTIDE SEQUENCE</scope>
    <source>
        <strain evidence="1">Whitten #5841</strain>
        <tissue evidence="1">Leaf</tissue>
    </source>
</reference>
<evidence type="ECO:0000313" key="1">
    <source>
        <dbReference type="EMBL" id="KAH7442779.1"/>
    </source>
</evidence>
<keyword evidence="2" id="KW-1185">Reference proteome</keyword>